<proteinExistence type="predicted"/>
<dbReference type="Pfam" id="PF01103">
    <property type="entry name" value="Omp85"/>
    <property type="match status" value="1"/>
</dbReference>
<evidence type="ECO:0000256" key="4">
    <source>
        <dbReference type="ARBA" id="ARBA00022729"/>
    </source>
</evidence>
<name>A0A1I7GR48_9FLAO</name>
<comment type="subcellular location">
    <subcellularLocation>
        <location evidence="1">Membrane</location>
    </subcellularLocation>
</comment>
<evidence type="ECO:0000256" key="7">
    <source>
        <dbReference type="ARBA" id="ARBA00023237"/>
    </source>
</evidence>
<keyword evidence="5" id="KW-0677">Repeat</keyword>
<organism evidence="10 11">
    <name type="scientific">Pustulibacterium marinum</name>
    <dbReference type="NCBI Taxonomy" id="1224947"/>
    <lineage>
        <taxon>Bacteria</taxon>
        <taxon>Pseudomonadati</taxon>
        <taxon>Bacteroidota</taxon>
        <taxon>Flavobacteriia</taxon>
        <taxon>Flavobacteriales</taxon>
        <taxon>Flavobacteriaceae</taxon>
        <taxon>Pustulibacterium</taxon>
    </lineage>
</organism>
<keyword evidence="11" id="KW-1185">Reference proteome</keyword>
<dbReference type="Pfam" id="PF07244">
    <property type="entry name" value="POTRA"/>
    <property type="match status" value="4"/>
</dbReference>
<feature type="domain" description="POTRA" evidence="9">
    <location>
        <begin position="204"/>
        <end position="291"/>
    </location>
</feature>
<keyword evidence="2" id="KW-1134">Transmembrane beta strand</keyword>
<dbReference type="InterPro" id="IPR023707">
    <property type="entry name" value="OM_assembly_BamA"/>
</dbReference>
<feature type="domain" description="POTRA" evidence="9">
    <location>
        <begin position="382"/>
        <end position="458"/>
    </location>
</feature>
<evidence type="ECO:0000256" key="8">
    <source>
        <dbReference type="NCBIfam" id="TIGR03303"/>
    </source>
</evidence>
<feature type="domain" description="POTRA" evidence="9">
    <location>
        <begin position="45"/>
        <end position="121"/>
    </location>
</feature>
<dbReference type="InterPro" id="IPR000184">
    <property type="entry name" value="Bac_surfAg_D15"/>
</dbReference>
<feature type="domain" description="POTRA" evidence="9">
    <location>
        <begin position="294"/>
        <end position="379"/>
    </location>
</feature>
<evidence type="ECO:0000256" key="1">
    <source>
        <dbReference type="ARBA" id="ARBA00004370"/>
    </source>
</evidence>
<dbReference type="Gene3D" id="3.10.20.310">
    <property type="entry name" value="membrane protein fhac"/>
    <property type="match status" value="5"/>
</dbReference>
<protein>
    <recommendedName>
        <fullName evidence="8">Outer membrane protein assembly factor BamA</fullName>
    </recommendedName>
</protein>
<dbReference type="Proteomes" id="UP000199138">
    <property type="component" value="Unassembled WGS sequence"/>
</dbReference>
<dbReference type="Gene3D" id="2.40.160.50">
    <property type="entry name" value="membrane protein fhac: a member of the omp85/tpsb transporter family"/>
    <property type="match status" value="1"/>
</dbReference>
<evidence type="ECO:0000313" key="10">
    <source>
        <dbReference type="EMBL" id="SFU50952.1"/>
    </source>
</evidence>
<evidence type="ECO:0000256" key="6">
    <source>
        <dbReference type="ARBA" id="ARBA00023136"/>
    </source>
</evidence>
<evidence type="ECO:0000256" key="2">
    <source>
        <dbReference type="ARBA" id="ARBA00022452"/>
    </source>
</evidence>
<keyword evidence="4" id="KW-0732">Signal</keyword>
<accession>A0A1I7GR48</accession>
<keyword evidence="7" id="KW-0998">Cell outer membrane</keyword>
<dbReference type="PANTHER" id="PTHR12815:SF47">
    <property type="entry name" value="TRANSLOCATION AND ASSEMBLY MODULE SUBUNIT TAMA"/>
    <property type="match status" value="1"/>
</dbReference>
<dbReference type="PROSITE" id="PS51779">
    <property type="entry name" value="POTRA"/>
    <property type="match status" value="4"/>
</dbReference>
<dbReference type="GO" id="GO:0071709">
    <property type="term" value="P:membrane assembly"/>
    <property type="evidence" value="ECO:0007669"/>
    <property type="project" value="InterPro"/>
</dbReference>
<keyword evidence="6" id="KW-0472">Membrane</keyword>
<dbReference type="PIRSF" id="PIRSF006076">
    <property type="entry name" value="OM_assembly_OMP85"/>
    <property type="match status" value="1"/>
</dbReference>
<dbReference type="InterPro" id="IPR039910">
    <property type="entry name" value="D15-like"/>
</dbReference>
<evidence type="ECO:0000256" key="3">
    <source>
        <dbReference type="ARBA" id="ARBA00022692"/>
    </source>
</evidence>
<dbReference type="STRING" id="1224947.SAMN05216480_105199"/>
<dbReference type="NCBIfam" id="TIGR03303">
    <property type="entry name" value="OM_YaeT"/>
    <property type="match status" value="1"/>
</dbReference>
<reference evidence="11" key="1">
    <citation type="submission" date="2016-10" db="EMBL/GenBank/DDBJ databases">
        <authorList>
            <person name="Varghese N."/>
            <person name="Submissions S."/>
        </authorList>
    </citation>
    <scope>NUCLEOTIDE SEQUENCE [LARGE SCALE GENOMIC DNA]</scope>
    <source>
        <strain evidence="11">CGMCC 1.12333</strain>
    </source>
</reference>
<gene>
    <name evidence="10" type="ORF">SAMN05216480_105199</name>
</gene>
<dbReference type="GO" id="GO:0009279">
    <property type="term" value="C:cell outer membrane"/>
    <property type="evidence" value="ECO:0007669"/>
    <property type="project" value="UniProtKB-UniRule"/>
</dbReference>
<sequence>MEKQANNFATQDMMPFRFTRILLLICAIFSTYSITAQEIKKGNTYTIAGIEVVGLKSFNEQTVVTTTGLRIGQEITIPGEELADVEKKLWGYDLFNKIDIYAAEDEENPSQIYLQIRLTERPAVSQFKIVGIKERKQDEILKDIELKAGKKVTQSYIANTKNYLLNKYKKQGFANVKVNISTKPDTAQVNSVKMLINVDKGEKVKVSDINFIGNEQLSSKKLRSAMKNTKQKSFFRFWKKSKYIPEDYDTDLVSVVDKYKENGYRDARILSDTVIYNDDNTLTLNLNVEEGDKYYFGDINFVGNTVYSDETLHKVLGINKGDTYNGVLLKERIADVTDPDADDITNLYQNSGYLFSTVNPVEISAKNDTIDFEIRIIEGKPAYFDRIMVSGNDRTNDHVIYRELRTRPGDLYQKTNVVRTVRELSQLGFFDPEQISPEIKNANPNAGTVDVEYKVVEKGSSQVQLQGGYGGGGFIGTLGLSFANFSLRNILNKEAYKPLPMGDGQSLSLRLQASKYYQTYSFSFSEPWFGGKEPRQFSVSFNHTQQYRYNYYTQDVDKSQRFLISGVSVGLSKRLKVPDDYFYFSQALSFQHYNLKNYNSYLFTFGDGYSNSLAYTIGLSRKSSGPNPIFPMTGSDFSVSAKLSLPYSLFDGRDYSALAEERDELADSTDDNDVDRVSEIDQMRFDWLEFYKVKFSGYWYTNLIDKLVLKSGGEFGFLGSYNSDRGVIPFERFFVGGDGMANYTLDGRENVQLRGYQNQSLSTSSTDEGSVIYNKFSLELRYPITLKQQASIYGLTFLEGGAAFNNFRDFNPFQLKRSAGVGLRIFMPAFGLLGIDFGYGFDSVDGTNQPSGWQTHFVIGQQF</sequence>
<dbReference type="PANTHER" id="PTHR12815">
    <property type="entry name" value="SORTING AND ASSEMBLY MACHINERY SAMM50 PROTEIN FAMILY MEMBER"/>
    <property type="match status" value="1"/>
</dbReference>
<dbReference type="EMBL" id="FPBK01000005">
    <property type="protein sequence ID" value="SFU50952.1"/>
    <property type="molecule type" value="Genomic_DNA"/>
</dbReference>
<evidence type="ECO:0000313" key="11">
    <source>
        <dbReference type="Proteomes" id="UP000199138"/>
    </source>
</evidence>
<dbReference type="AlphaFoldDB" id="A0A1I7GR48"/>
<evidence type="ECO:0000259" key="9">
    <source>
        <dbReference type="PROSITE" id="PS51779"/>
    </source>
</evidence>
<dbReference type="InterPro" id="IPR010827">
    <property type="entry name" value="BamA/TamA_POTRA"/>
</dbReference>
<evidence type="ECO:0000256" key="5">
    <source>
        <dbReference type="ARBA" id="ARBA00022737"/>
    </source>
</evidence>
<dbReference type="InterPro" id="IPR034746">
    <property type="entry name" value="POTRA"/>
</dbReference>
<keyword evidence="3" id="KW-0812">Transmembrane</keyword>